<dbReference type="EMBL" id="JACJID010000001">
    <property type="protein sequence ID" value="MBA8924647.1"/>
    <property type="molecule type" value="Genomic_DNA"/>
</dbReference>
<gene>
    <name evidence="1" type="ORF">BC739_001844</name>
</gene>
<dbReference type="Gene3D" id="3.40.50.1000">
    <property type="entry name" value="HAD superfamily/HAD-like"/>
    <property type="match status" value="1"/>
</dbReference>
<dbReference type="NCBIfam" id="TIGR01509">
    <property type="entry name" value="HAD-SF-IA-v3"/>
    <property type="match status" value="1"/>
</dbReference>
<dbReference type="RefSeq" id="WP_030107896.1">
    <property type="nucleotide sequence ID" value="NZ_BAAABQ010000001.1"/>
</dbReference>
<dbReference type="NCBIfam" id="TIGR01549">
    <property type="entry name" value="HAD-SF-IA-v1"/>
    <property type="match status" value="1"/>
</dbReference>
<dbReference type="GO" id="GO:0016787">
    <property type="term" value="F:hydrolase activity"/>
    <property type="evidence" value="ECO:0007669"/>
    <property type="project" value="UniProtKB-KW"/>
</dbReference>
<name>A0ABR6BCP5_9PSEU</name>
<protein>
    <submittedName>
        <fullName evidence="1">Hydrolase of the HAD superfamily</fullName>
    </submittedName>
</protein>
<dbReference type="Gene3D" id="1.10.150.240">
    <property type="entry name" value="Putative phosphatase, domain 2"/>
    <property type="match status" value="1"/>
</dbReference>
<dbReference type="SFLD" id="SFLDS00003">
    <property type="entry name" value="Haloacid_Dehalogenase"/>
    <property type="match status" value="1"/>
</dbReference>
<dbReference type="PANTHER" id="PTHR47829">
    <property type="entry name" value="HYDROLASE, PUTATIVE (AFU_ORTHOLOGUE AFUA_1G12880)-RELATED"/>
    <property type="match status" value="1"/>
</dbReference>
<dbReference type="SFLD" id="SFLDG01129">
    <property type="entry name" value="C1.5:_HAD__Beta-PGM__Phosphata"/>
    <property type="match status" value="1"/>
</dbReference>
<dbReference type="InterPro" id="IPR036412">
    <property type="entry name" value="HAD-like_sf"/>
</dbReference>
<keyword evidence="2" id="KW-1185">Reference proteome</keyword>
<dbReference type="InterPro" id="IPR023198">
    <property type="entry name" value="PGP-like_dom2"/>
</dbReference>
<dbReference type="Pfam" id="PF00702">
    <property type="entry name" value="Hydrolase"/>
    <property type="match status" value="1"/>
</dbReference>
<proteinExistence type="predicted"/>
<dbReference type="CDD" id="cd02603">
    <property type="entry name" value="HAD_sEH-N_like"/>
    <property type="match status" value="1"/>
</dbReference>
<reference evidence="1 2" key="1">
    <citation type="submission" date="2020-08" db="EMBL/GenBank/DDBJ databases">
        <title>Genomic Encyclopedia of Archaeal and Bacterial Type Strains, Phase II (KMG-II): from individual species to whole genera.</title>
        <authorList>
            <person name="Goeker M."/>
        </authorList>
    </citation>
    <scope>NUCLEOTIDE SEQUENCE [LARGE SCALE GENOMIC DNA]</scope>
    <source>
        <strain evidence="1 2">DSM 43850</strain>
    </source>
</reference>
<evidence type="ECO:0000313" key="2">
    <source>
        <dbReference type="Proteomes" id="UP000517916"/>
    </source>
</evidence>
<dbReference type="PRINTS" id="PR00413">
    <property type="entry name" value="HADHALOGNASE"/>
</dbReference>
<dbReference type="InterPro" id="IPR006439">
    <property type="entry name" value="HAD-SF_hydro_IA"/>
</dbReference>
<keyword evidence="1" id="KW-0378">Hydrolase</keyword>
<sequence length="216" mass="23574">MPTSPERVVDAVVFDFGGVLTTPLSQSTGQWLAADQVDPDRFAQVMRRWLGREAEPGNPIHLLETGELPAERFEQLFAAELVTTSGGPVSAPGLLGRLFAGMSPDPDMVDLLRALRAAGLRVALLSNSWGNEYPLELLRELCELLVISEQVGLRKPDPRIYRHLLTQLDLPADRCVFVDDFVGNVLGAQAVGMRAIRHLDPATTKAELAQLIGVDL</sequence>
<comment type="caution">
    <text evidence="1">The sequence shown here is derived from an EMBL/GenBank/DDBJ whole genome shotgun (WGS) entry which is preliminary data.</text>
</comment>
<dbReference type="PANTHER" id="PTHR47829:SF1">
    <property type="entry name" value="HAD FAMILY PHOSPHATASE"/>
    <property type="match status" value="1"/>
</dbReference>
<organism evidence="1 2">
    <name type="scientific">Kutzneria viridogrisea</name>
    <dbReference type="NCBI Taxonomy" id="47990"/>
    <lineage>
        <taxon>Bacteria</taxon>
        <taxon>Bacillati</taxon>
        <taxon>Actinomycetota</taxon>
        <taxon>Actinomycetes</taxon>
        <taxon>Pseudonocardiales</taxon>
        <taxon>Pseudonocardiaceae</taxon>
        <taxon>Kutzneria</taxon>
    </lineage>
</organism>
<dbReference type="InterPro" id="IPR023214">
    <property type="entry name" value="HAD_sf"/>
</dbReference>
<dbReference type="SUPFAM" id="SSF56784">
    <property type="entry name" value="HAD-like"/>
    <property type="match status" value="1"/>
</dbReference>
<accession>A0ABR6BCP5</accession>
<dbReference type="Proteomes" id="UP000517916">
    <property type="component" value="Unassembled WGS sequence"/>
</dbReference>
<dbReference type="InterPro" id="IPR052898">
    <property type="entry name" value="ACAD10-like"/>
</dbReference>
<evidence type="ECO:0000313" key="1">
    <source>
        <dbReference type="EMBL" id="MBA8924647.1"/>
    </source>
</evidence>